<dbReference type="OrthoDB" id="10601387at2759"/>
<reference evidence="5" key="1">
    <citation type="submission" date="2010-07" db="EMBL/GenBank/DDBJ databases">
        <title>The genome sequence of Gaeumannomyces graminis var. tritici strain R3-111a-1.</title>
        <authorList>
            <consortium name="The Broad Institute Genome Sequencing Platform"/>
            <person name="Ma L.-J."/>
            <person name="Dead R."/>
            <person name="Young S."/>
            <person name="Zeng Q."/>
            <person name="Koehrsen M."/>
            <person name="Alvarado L."/>
            <person name="Berlin A."/>
            <person name="Chapman S.B."/>
            <person name="Chen Z."/>
            <person name="Freedman E."/>
            <person name="Gellesch M."/>
            <person name="Goldberg J."/>
            <person name="Griggs A."/>
            <person name="Gujja S."/>
            <person name="Heilman E.R."/>
            <person name="Heiman D."/>
            <person name="Hepburn T."/>
            <person name="Howarth C."/>
            <person name="Jen D."/>
            <person name="Larson L."/>
            <person name="Mehta T."/>
            <person name="Neiman D."/>
            <person name="Pearson M."/>
            <person name="Roberts A."/>
            <person name="Saif S."/>
            <person name="Shea T."/>
            <person name="Shenoy N."/>
            <person name="Sisk P."/>
            <person name="Stolte C."/>
            <person name="Sykes S."/>
            <person name="Walk T."/>
            <person name="White J."/>
            <person name="Yandava C."/>
            <person name="Haas B."/>
            <person name="Nusbaum C."/>
            <person name="Birren B."/>
        </authorList>
    </citation>
    <scope>NUCLEOTIDE SEQUENCE [LARGE SCALE GENOMIC DNA]</scope>
    <source>
        <strain evidence="5">R3-111a-1</strain>
    </source>
</reference>
<proteinExistence type="predicted"/>
<organism evidence="3">
    <name type="scientific">Gaeumannomyces tritici (strain R3-111a-1)</name>
    <name type="common">Wheat and barley take-all root rot fungus</name>
    <name type="synonym">Gaeumannomyces graminis var. tritici</name>
    <dbReference type="NCBI Taxonomy" id="644352"/>
    <lineage>
        <taxon>Eukaryota</taxon>
        <taxon>Fungi</taxon>
        <taxon>Dikarya</taxon>
        <taxon>Ascomycota</taxon>
        <taxon>Pezizomycotina</taxon>
        <taxon>Sordariomycetes</taxon>
        <taxon>Sordariomycetidae</taxon>
        <taxon>Magnaporthales</taxon>
        <taxon>Magnaporthaceae</taxon>
        <taxon>Gaeumannomyces</taxon>
    </lineage>
</organism>
<dbReference type="eggNOG" id="ENOG502RN0H">
    <property type="taxonomic scope" value="Eukaryota"/>
</dbReference>
<feature type="compositionally biased region" description="Polar residues" evidence="1">
    <location>
        <begin position="70"/>
        <end position="82"/>
    </location>
</feature>
<feature type="compositionally biased region" description="Basic and acidic residues" evidence="1">
    <location>
        <begin position="83"/>
        <end position="92"/>
    </location>
</feature>
<dbReference type="RefSeq" id="XP_009221811.1">
    <property type="nucleotide sequence ID" value="XM_009223547.1"/>
</dbReference>
<gene>
    <name evidence="4" type="primary">20346198</name>
    <name evidence="3" type="ORF">GGTG_05740</name>
</gene>
<evidence type="ECO:0000313" key="3">
    <source>
        <dbReference type="EMBL" id="EJT75811.1"/>
    </source>
</evidence>
<dbReference type="Proteomes" id="UP000006039">
    <property type="component" value="Unassembled WGS sequence"/>
</dbReference>
<keyword evidence="2" id="KW-0732">Signal</keyword>
<name>J3NWS9_GAET3</name>
<reference evidence="3" key="2">
    <citation type="submission" date="2010-07" db="EMBL/GenBank/DDBJ databases">
        <authorList>
            <consortium name="The Broad Institute Genome Sequencing Platform"/>
            <consortium name="Broad Institute Genome Sequencing Center for Infectious Disease"/>
            <person name="Ma L.-J."/>
            <person name="Dead R."/>
            <person name="Young S."/>
            <person name="Zeng Q."/>
            <person name="Koehrsen M."/>
            <person name="Alvarado L."/>
            <person name="Berlin A."/>
            <person name="Chapman S.B."/>
            <person name="Chen Z."/>
            <person name="Freedman E."/>
            <person name="Gellesch M."/>
            <person name="Goldberg J."/>
            <person name="Griggs A."/>
            <person name="Gujja S."/>
            <person name="Heilman E.R."/>
            <person name="Heiman D."/>
            <person name="Hepburn T."/>
            <person name="Howarth C."/>
            <person name="Jen D."/>
            <person name="Larson L."/>
            <person name="Mehta T."/>
            <person name="Neiman D."/>
            <person name="Pearson M."/>
            <person name="Roberts A."/>
            <person name="Saif S."/>
            <person name="Shea T."/>
            <person name="Shenoy N."/>
            <person name="Sisk P."/>
            <person name="Stolte C."/>
            <person name="Sykes S."/>
            <person name="Walk T."/>
            <person name="White J."/>
            <person name="Yandava C."/>
            <person name="Haas B."/>
            <person name="Nusbaum C."/>
            <person name="Birren B."/>
        </authorList>
    </citation>
    <scope>NUCLEOTIDE SEQUENCE</scope>
    <source>
        <strain evidence="3">R3-111a-1</strain>
    </source>
</reference>
<dbReference type="EnsemblFungi" id="EJT75811">
    <property type="protein sequence ID" value="EJT75811"/>
    <property type="gene ID" value="GGTG_05740"/>
</dbReference>
<feature type="compositionally biased region" description="Polar residues" evidence="1">
    <location>
        <begin position="242"/>
        <end position="255"/>
    </location>
</feature>
<dbReference type="GeneID" id="20346198"/>
<evidence type="ECO:0000313" key="5">
    <source>
        <dbReference type="Proteomes" id="UP000006039"/>
    </source>
</evidence>
<feature type="compositionally biased region" description="Basic and acidic residues" evidence="1">
    <location>
        <begin position="151"/>
        <end position="212"/>
    </location>
</feature>
<evidence type="ECO:0000256" key="2">
    <source>
        <dbReference type="SAM" id="SignalP"/>
    </source>
</evidence>
<evidence type="ECO:0000256" key="1">
    <source>
        <dbReference type="SAM" id="MobiDB-lite"/>
    </source>
</evidence>
<sequence>MPSLKQTVLFLPLAALVAARPVTVHVSPTSPTTPTSPISPEVQQHLDTVDVESIASVLQGSKRENGHYASYTQTPLTHVQNSLDRRADDKQKGSLRVITQLGSGSDAISPPNSPEGEGGRSPQNKYPLAVSPLSPAPSDSLETNPFNPNTDSKKYWEHASKQAKAMKKESEVKAKQEAEKNQKLGAGKRLDPARKEQLEAQKRKQLEAERMRPKLNLMDQAWRNKIDQAGGQGNQEAAANNLRVNVNQNGKATKR</sequence>
<protein>
    <submittedName>
        <fullName evidence="3 4">Uncharacterized protein</fullName>
    </submittedName>
</protein>
<accession>J3NWS9</accession>
<reference evidence="4" key="4">
    <citation type="journal article" date="2015" name="G3 (Bethesda)">
        <title>Genome sequences of three phytopathogenic species of the Magnaporthaceae family of fungi.</title>
        <authorList>
            <person name="Okagaki L.H."/>
            <person name="Nunes C.C."/>
            <person name="Sailsbery J."/>
            <person name="Clay B."/>
            <person name="Brown D."/>
            <person name="John T."/>
            <person name="Oh Y."/>
            <person name="Young N."/>
            <person name="Fitzgerald M."/>
            <person name="Haas B.J."/>
            <person name="Zeng Q."/>
            <person name="Young S."/>
            <person name="Adiconis X."/>
            <person name="Fan L."/>
            <person name="Levin J.Z."/>
            <person name="Mitchell T.K."/>
            <person name="Okubara P.A."/>
            <person name="Farman M.L."/>
            <person name="Kohn L.M."/>
            <person name="Birren B."/>
            <person name="Ma L.-J."/>
            <person name="Dean R.A."/>
        </authorList>
    </citation>
    <scope>NUCLEOTIDE SEQUENCE</scope>
    <source>
        <strain evidence="4">R3-111a-1</strain>
    </source>
</reference>
<reference evidence="4" key="5">
    <citation type="submission" date="2018-04" db="UniProtKB">
        <authorList>
            <consortium name="EnsemblFungi"/>
        </authorList>
    </citation>
    <scope>IDENTIFICATION</scope>
    <source>
        <strain evidence="4">R3-111a-1</strain>
    </source>
</reference>
<dbReference type="EMBL" id="GL385397">
    <property type="protein sequence ID" value="EJT75811.1"/>
    <property type="molecule type" value="Genomic_DNA"/>
</dbReference>
<feature type="signal peptide" evidence="2">
    <location>
        <begin position="1"/>
        <end position="19"/>
    </location>
</feature>
<keyword evidence="5" id="KW-1185">Reference proteome</keyword>
<reference evidence="3" key="3">
    <citation type="submission" date="2010-09" db="EMBL/GenBank/DDBJ databases">
        <title>Annotation of Gaeumannomyces graminis var. tritici R3-111a-1.</title>
        <authorList>
            <consortium name="The Broad Institute Genome Sequencing Platform"/>
            <person name="Ma L.-J."/>
            <person name="Dead R."/>
            <person name="Young S.K."/>
            <person name="Zeng Q."/>
            <person name="Gargeya S."/>
            <person name="Fitzgerald M."/>
            <person name="Haas B."/>
            <person name="Abouelleil A."/>
            <person name="Alvarado L."/>
            <person name="Arachchi H.M."/>
            <person name="Berlin A."/>
            <person name="Brown A."/>
            <person name="Chapman S.B."/>
            <person name="Chen Z."/>
            <person name="Dunbar C."/>
            <person name="Freedman E."/>
            <person name="Gearin G."/>
            <person name="Gellesch M."/>
            <person name="Goldberg J."/>
            <person name="Griggs A."/>
            <person name="Gujja S."/>
            <person name="Heiman D."/>
            <person name="Howarth C."/>
            <person name="Larson L."/>
            <person name="Lui A."/>
            <person name="MacDonald P.J.P."/>
            <person name="Mehta T."/>
            <person name="Montmayeur A."/>
            <person name="Murphy C."/>
            <person name="Neiman D."/>
            <person name="Pearson M."/>
            <person name="Priest M."/>
            <person name="Roberts A."/>
            <person name="Saif S."/>
            <person name="Shea T."/>
            <person name="Shenoy N."/>
            <person name="Sisk P."/>
            <person name="Stolte C."/>
            <person name="Sykes S."/>
            <person name="Yandava C."/>
            <person name="Wortman J."/>
            <person name="Nusbaum C."/>
            <person name="Birren B."/>
        </authorList>
    </citation>
    <scope>NUCLEOTIDE SEQUENCE</scope>
    <source>
        <strain evidence="3">R3-111a-1</strain>
    </source>
</reference>
<feature type="chain" id="PRO_5015094580" evidence="2">
    <location>
        <begin position="20"/>
        <end position="255"/>
    </location>
</feature>
<dbReference type="HOGENOM" id="CLU_1090066_0_0_1"/>
<evidence type="ECO:0000313" key="4">
    <source>
        <dbReference type="EnsemblFungi" id="EJT75811"/>
    </source>
</evidence>
<dbReference type="VEuPathDB" id="FungiDB:GGTG_05740"/>
<feature type="region of interest" description="Disordered" evidence="1">
    <location>
        <begin position="66"/>
        <end position="255"/>
    </location>
</feature>
<dbReference type="AlphaFoldDB" id="J3NWS9"/>
<feature type="compositionally biased region" description="Low complexity" evidence="1">
    <location>
        <begin position="127"/>
        <end position="141"/>
    </location>
</feature>